<evidence type="ECO:0000259" key="10">
    <source>
        <dbReference type="Pfam" id="PF00149"/>
    </source>
</evidence>
<evidence type="ECO:0000313" key="11">
    <source>
        <dbReference type="EMBL" id="VAW86325.1"/>
    </source>
</evidence>
<gene>
    <name evidence="11" type="ORF">MNBD_GAMMA18-1812</name>
</gene>
<dbReference type="HAMAP" id="MF_00575">
    <property type="entry name" value="LpxH"/>
    <property type="match status" value="1"/>
</dbReference>
<evidence type="ECO:0000256" key="2">
    <source>
        <dbReference type="ARBA" id="ARBA00022516"/>
    </source>
</evidence>
<keyword evidence="8" id="KW-0472">Membrane</keyword>
<evidence type="ECO:0000256" key="1">
    <source>
        <dbReference type="ARBA" id="ARBA00022475"/>
    </source>
</evidence>
<dbReference type="GO" id="GO:0008758">
    <property type="term" value="F:UDP-2,3-diacylglucosamine hydrolase activity"/>
    <property type="evidence" value="ECO:0007669"/>
    <property type="project" value="TreeGrafter"/>
</dbReference>
<keyword evidence="5" id="KW-0479">Metal-binding</keyword>
<dbReference type="AlphaFoldDB" id="A0A3B0YZ25"/>
<dbReference type="NCBIfam" id="TIGR01854">
    <property type="entry name" value="lipid_A_lpxH"/>
    <property type="match status" value="1"/>
</dbReference>
<feature type="domain" description="Calcineurin-like phosphoesterase" evidence="10">
    <location>
        <begin position="5"/>
        <end position="199"/>
    </location>
</feature>
<keyword evidence="4" id="KW-0441">Lipid A biosynthesis</keyword>
<name>A0A3B0YZ25_9ZZZZ</name>
<evidence type="ECO:0000256" key="5">
    <source>
        <dbReference type="ARBA" id="ARBA00022723"/>
    </source>
</evidence>
<dbReference type="Gene3D" id="3.60.21.10">
    <property type="match status" value="1"/>
</dbReference>
<protein>
    <submittedName>
        <fullName evidence="11">UDP-2,3-diacylglucosamine diphosphatase</fullName>
        <ecNumber evidence="11">3.6.1.54</ecNumber>
    </submittedName>
</protein>
<sequence>MSDYFIADLHLGPQQPHLTKIFLRFLNNRAHHASRLFILGDLFEYWLGDDAIPPHYQPVIDALNKLGSHGVKVFFMHGNRDFLVGEQFARLTGVTLLDDPCVVKIAGETTLLSHGDIFCSDDTGYQEFRKLSREPQWQAEFLEKPIEKREIFAEKARNTSRDATSNKSESIMDVNLQTVTKSMQTHHASRLIHGHTHRPGQHTFMVDNNSCQRIVLADWRESGHLLICNDRHCTSEVFK</sequence>
<evidence type="ECO:0000256" key="7">
    <source>
        <dbReference type="ARBA" id="ARBA00023098"/>
    </source>
</evidence>
<keyword evidence="7" id="KW-0443">Lipid metabolism</keyword>
<accession>A0A3B0YZ25</accession>
<organism evidence="11">
    <name type="scientific">hydrothermal vent metagenome</name>
    <dbReference type="NCBI Taxonomy" id="652676"/>
    <lineage>
        <taxon>unclassified sequences</taxon>
        <taxon>metagenomes</taxon>
        <taxon>ecological metagenomes</taxon>
    </lineage>
</organism>
<dbReference type="InterPro" id="IPR043461">
    <property type="entry name" value="LpxH-like"/>
</dbReference>
<dbReference type="InterPro" id="IPR004843">
    <property type="entry name" value="Calcineurin-like_PHP"/>
</dbReference>
<evidence type="ECO:0000256" key="6">
    <source>
        <dbReference type="ARBA" id="ARBA00022801"/>
    </source>
</evidence>
<keyword evidence="2" id="KW-0444">Lipid biosynthesis</keyword>
<keyword evidence="9" id="KW-0464">Manganese</keyword>
<dbReference type="PANTHER" id="PTHR34990">
    <property type="entry name" value="UDP-2,3-DIACYLGLUCOSAMINE HYDROLASE-RELATED"/>
    <property type="match status" value="1"/>
</dbReference>
<dbReference type="PANTHER" id="PTHR34990:SF1">
    <property type="entry name" value="UDP-2,3-DIACYLGLUCOSAMINE HYDROLASE"/>
    <property type="match status" value="1"/>
</dbReference>
<dbReference type="NCBIfam" id="NF003743">
    <property type="entry name" value="PRK05340.1"/>
    <property type="match status" value="1"/>
</dbReference>
<evidence type="ECO:0000256" key="3">
    <source>
        <dbReference type="ARBA" id="ARBA00022519"/>
    </source>
</evidence>
<reference evidence="11" key="1">
    <citation type="submission" date="2018-06" db="EMBL/GenBank/DDBJ databases">
        <authorList>
            <person name="Zhirakovskaya E."/>
        </authorList>
    </citation>
    <scope>NUCLEOTIDE SEQUENCE</scope>
</reference>
<dbReference type="GO" id="GO:0005737">
    <property type="term" value="C:cytoplasm"/>
    <property type="evidence" value="ECO:0007669"/>
    <property type="project" value="InterPro"/>
</dbReference>
<keyword evidence="3" id="KW-0997">Cell inner membrane</keyword>
<keyword evidence="1" id="KW-1003">Cell membrane</keyword>
<dbReference type="GO" id="GO:0016020">
    <property type="term" value="C:membrane"/>
    <property type="evidence" value="ECO:0007669"/>
    <property type="project" value="GOC"/>
</dbReference>
<dbReference type="CDD" id="cd07398">
    <property type="entry name" value="MPP_YbbF-LpxH"/>
    <property type="match status" value="1"/>
</dbReference>
<proteinExistence type="inferred from homology"/>
<dbReference type="Pfam" id="PF00149">
    <property type="entry name" value="Metallophos"/>
    <property type="match status" value="1"/>
</dbReference>
<dbReference type="GO" id="GO:0009245">
    <property type="term" value="P:lipid A biosynthetic process"/>
    <property type="evidence" value="ECO:0007669"/>
    <property type="project" value="UniProtKB-KW"/>
</dbReference>
<evidence type="ECO:0000256" key="9">
    <source>
        <dbReference type="ARBA" id="ARBA00023211"/>
    </source>
</evidence>
<dbReference type="GO" id="GO:0046872">
    <property type="term" value="F:metal ion binding"/>
    <property type="evidence" value="ECO:0007669"/>
    <property type="project" value="UniProtKB-KW"/>
</dbReference>
<evidence type="ECO:0000256" key="4">
    <source>
        <dbReference type="ARBA" id="ARBA00022556"/>
    </source>
</evidence>
<dbReference type="EC" id="3.6.1.54" evidence="11"/>
<dbReference type="EMBL" id="UOFP01000134">
    <property type="protein sequence ID" value="VAW86325.1"/>
    <property type="molecule type" value="Genomic_DNA"/>
</dbReference>
<dbReference type="InterPro" id="IPR029052">
    <property type="entry name" value="Metallo-depent_PP-like"/>
</dbReference>
<dbReference type="SUPFAM" id="SSF56300">
    <property type="entry name" value="Metallo-dependent phosphatases"/>
    <property type="match status" value="1"/>
</dbReference>
<dbReference type="InterPro" id="IPR010138">
    <property type="entry name" value="UDP-diacylglucosamine_Hdrlase"/>
</dbReference>
<evidence type="ECO:0000256" key="8">
    <source>
        <dbReference type="ARBA" id="ARBA00023136"/>
    </source>
</evidence>
<keyword evidence="6 11" id="KW-0378">Hydrolase</keyword>